<comment type="caution">
    <text evidence="1">The sequence shown here is derived from an EMBL/GenBank/DDBJ whole genome shotgun (WGS) entry which is preliminary data.</text>
</comment>
<gene>
    <name evidence="1" type="ORF">AsFPU1_3965</name>
</gene>
<evidence type="ECO:0000313" key="2">
    <source>
        <dbReference type="Proteomes" id="UP000287247"/>
    </source>
</evidence>
<dbReference type="SUPFAM" id="SSF81296">
    <property type="entry name" value="E set domains"/>
    <property type="match status" value="1"/>
</dbReference>
<protein>
    <submittedName>
        <fullName evidence="1">Glycoside hydrolase</fullName>
    </submittedName>
</protein>
<organism evidence="1 2">
    <name type="scientific">Aphanothece sacrum FPU1</name>
    <dbReference type="NCBI Taxonomy" id="1920663"/>
    <lineage>
        <taxon>Bacteria</taxon>
        <taxon>Bacillati</taxon>
        <taxon>Cyanobacteriota</taxon>
        <taxon>Cyanophyceae</taxon>
        <taxon>Oscillatoriophycideae</taxon>
        <taxon>Chroococcales</taxon>
        <taxon>Aphanothecaceae</taxon>
        <taxon>Aphanothece</taxon>
    </lineage>
</organism>
<dbReference type="InterPro" id="IPR013783">
    <property type="entry name" value="Ig-like_fold"/>
</dbReference>
<dbReference type="Proteomes" id="UP000287247">
    <property type="component" value="Unassembled WGS sequence"/>
</dbReference>
<dbReference type="RefSeq" id="WP_124973645.1">
    <property type="nucleotide sequence ID" value="NZ_BDQK01000017.1"/>
</dbReference>
<dbReference type="CDD" id="cd02859">
    <property type="entry name" value="E_set_AMPKbeta_like_N"/>
    <property type="match status" value="1"/>
</dbReference>
<dbReference type="OrthoDB" id="8400810at2"/>
<sequence>MLLKGMSAQVVEKEALYILNHCTKYLARDNTDGRHNYFTRFNPNDPRSNISEVWRFPIIDSYRDKDNPETSYNFNEVTFVYAALGNNQPQSVSVIGTFANLYEPIPLLPISFLEEATGYYAVTVVVPKGEKHIYKFLVDGIVQLDPINPQHVILDNGETWSRFFTQLCTEILVLEHWEVQILERLTDQ</sequence>
<dbReference type="AlphaFoldDB" id="A0A401IMR4"/>
<dbReference type="GO" id="GO:0016787">
    <property type="term" value="F:hydrolase activity"/>
    <property type="evidence" value="ECO:0007669"/>
    <property type="project" value="UniProtKB-KW"/>
</dbReference>
<dbReference type="Gene3D" id="2.60.40.10">
    <property type="entry name" value="Immunoglobulins"/>
    <property type="match status" value="1"/>
</dbReference>
<proteinExistence type="predicted"/>
<name>A0A401IMR4_APHSA</name>
<keyword evidence="2" id="KW-1185">Reference proteome</keyword>
<keyword evidence="1" id="KW-0378">Hydrolase</keyword>
<dbReference type="EMBL" id="BDQK01000017">
    <property type="protein sequence ID" value="GBF82535.1"/>
    <property type="molecule type" value="Genomic_DNA"/>
</dbReference>
<reference evidence="2" key="1">
    <citation type="submission" date="2017-05" db="EMBL/GenBank/DDBJ databases">
        <title>Physiological properties and genetic analysis related to exopolysaccharide production of fresh-water unicellular cyanobacterium Aphanothece sacrum, Suizenji Nori, that has been cultured as a food source in Japan.</title>
        <authorList>
            <person name="Kanesaki Y."/>
            <person name="Yoshikawa S."/>
            <person name="Ohki K."/>
        </authorList>
    </citation>
    <scope>NUCLEOTIDE SEQUENCE [LARGE SCALE GENOMIC DNA]</scope>
    <source>
        <strain evidence="2">FPU1</strain>
    </source>
</reference>
<accession>A0A401IMR4</accession>
<evidence type="ECO:0000313" key="1">
    <source>
        <dbReference type="EMBL" id="GBF82535.1"/>
    </source>
</evidence>
<dbReference type="InterPro" id="IPR014756">
    <property type="entry name" value="Ig_E-set"/>
</dbReference>